<feature type="region of interest" description="Disordered" evidence="2">
    <location>
        <begin position="1"/>
        <end position="23"/>
    </location>
</feature>
<keyword evidence="1" id="KW-0175">Coiled coil</keyword>
<dbReference type="SUPFAM" id="SSF52833">
    <property type="entry name" value="Thioredoxin-like"/>
    <property type="match status" value="1"/>
</dbReference>
<gene>
    <name evidence="4" type="ordered locus">Os10g0520600</name>
</gene>
<proteinExistence type="predicted"/>
<dbReference type="EMBL" id="AP008216">
    <property type="protein sequence ID" value="BAF26999.1"/>
    <property type="molecule type" value="Genomic_DNA"/>
</dbReference>
<accession>A0A0P0XWS1</accession>
<dbReference type="SMART" id="SM00594">
    <property type="entry name" value="UAS"/>
    <property type="match status" value="1"/>
</dbReference>
<protein>
    <submittedName>
        <fullName evidence="4">Os10g0520600 protein</fullName>
    </submittedName>
</protein>
<dbReference type="Pfam" id="PF00789">
    <property type="entry name" value="UBX"/>
    <property type="match status" value="1"/>
</dbReference>
<feature type="compositionally biased region" description="Basic and acidic residues" evidence="2">
    <location>
        <begin position="224"/>
        <end position="270"/>
    </location>
</feature>
<dbReference type="InterPro" id="IPR006577">
    <property type="entry name" value="UAS"/>
</dbReference>
<evidence type="ECO:0000256" key="1">
    <source>
        <dbReference type="ARBA" id="ARBA00023054"/>
    </source>
</evidence>
<dbReference type="Proteomes" id="UP000000763">
    <property type="component" value="Chromosome 10"/>
</dbReference>
<feature type="region of interest" description="Disordered" evidence="2">
    <location>
        <begin position="223"/>
        <end position="274"/>
    </location>
</feature>
<name>A0A0P0XWS1_ORYSJ</name>
<dbReference type="PROSITE" id="PS50033">
    <property type="entry name" value="UBX"/>
    <property type="match status" value="1"/>
</dbReference>
<dbReference type="PANTHER" id="PTHR23322">
    <property type="entry name" value="FAS-ASSOCIATED PROTEIN"/>
    <property type="match status" value="1"/>
</dbReference>
<organism evidence="4 5">
    <name type="scientific">Oryza sativa subsp. japonica</name>
    <name type="common">Rice</name>
    <dbReference type="NCBI Taxonomy" id="39947"/>
    <lineage>
        <taxon>Eukaryota</taxon>
        <taxon>Viridiplantae</taxon>
        <taxon>Streptophyta</taxon>
        <taxon>Embryophyta</taxon>
        <taxon>Tracheophyta</taxon>
        <taxon>Spermatophyta</taxon>
        <taxon>Magnoliopsida</taxon>
        <taxon>Liliopsida</taxon>
        <taxon>Poales</taxon>
        <taxon>Poaceae</taxon>
        <taxon>BOP clade</taxon>
        <taxon>Oryzoideae</taxon>
        <taxon>Oryzeae</taxon>
        <taxon>Oryzinae</taxon>
        <taxon>Oryza</taxon>
        <taxon>Oryza sativa</taxon>
    </lineage>
</organism>
<reference evidence="5" key="2">
    <citation type="journal article" date="2008" name="Nucleic Acids Res.">
        <title>The rice annotation project database (RAP-DB): 2008 update.</title>
        <authorList>
            <consortium name="The rice annotation project (RAP)"/>
        </authorList>
    </citation>
    <scope>GENOME REANNOTATION</scope>
    <source>
        <strain evidence="5">cv. Nipponbare</strain>
    </source>
</reference>
<dbReference type="InterPro" id="IPR036249">
    <property type="entry name" value="Thioredoxin-like_sf"/>
</dbReference>
<dbReference type="Gene3D" id="3.40.30.10">
    <property type="entry name" value="Glutaredoxin"/>
    <property type="match status" value="1"/>
</dbReference>
<dbReference type="SMART" id="SM00166">
    <property type="entry name" value="UBX"/>
    <property type="match status" value="1"/>
</dbReference>
<dbReference type="InterPro" id="IPR029071">
    <property type="entry name" value="Ubiquitin-like_domsf"/>
</dbReference>
<dbReference type="Gene3D" id="3.10.20.90">
    <property type="entry name" value="Phosphatidylinositol 3-kinase Catalytic Subunit, Chain A, domain 1"/>
    <property type="match status" value="1"/>
</dbReference>
<dbReference type="SUPFAM" id="SSF54236">
    <property type="entry name" value="Ubiquitin-like"/>
    <property type="match status" value="1"/>
</dbReference>
<feature type="compositionally biased region" description="Low complexity" evidence="2">
    <location>
        <begin position="1"/>
        <end position="12"/>
    </location>
</feature>
<dbReference type="PANTHER" id="PTHR23322:SF1">
    <property type="entry name" value="FAS-ASSOCIATED FACTOR 2"/>
    <property type="match status" value="1"/>
</dbReference>
<dbReference type="InterPro" id="IPR001012">
    <property type="entry name" value="UBX_dom"/>
</dbReference>
<dbReference type="CDD" id="cd02958">
    <property type="entry name" value="UAS"/>
    <property type="match status" value="1"/>
</dbReference>
<sequence>RSDVTTTDSSSSHLGRAPRLTPPLLASSFVLTTTAAAAAADAKSPNPSSALGLAAARRHGGDRRRQGQLLPGGHRHLRPRPLHRDPRRPQLGPPARRLLHHPDTPAFCGGCLCAEPVAAFIDENFVAWGGSIRRTEGFKMSNSLNASRFPFCAVVMASTNQRIVLLRQIEGPKSPEEMITTLQGAVEECSASLVAARIDAEERLNNQRLREEQDAAYRAALEADQARERQRREEQEKREREAAEAERKRKEEEEAQERAAQEAAEKEAALARRRQEKAMALGAEPEKGPDVTRVLIRFPTGERKERRFNSSTTITSLYDYVDSLDCLKAEKYSLVSNFPRVTYGPEKLSQTLEEAGLHPQASLFIEIEQ</sequence>
<dbReference type="KEGG" id="dosa:Os10g0520600"/>
<evidence type="ECO:0000259" key="3">
    <source>
        <dbReference type="PROSITE" id="PS50033"/>
    </source>
</evidence>
<evidence type="ECO:0000313" key="4">
    <source>
        <dbReference type="EMBL" id="BAF26999.1"/>
    </source>
</evidence>
<feature type="domain" description="UBX" evidence="3">
    <location>
        <begin position="287"/>
        <end position="365"/>
    </location>
</feature>
<evidence type="ECO:0000313" key="5">
    <source>
        <dbReference type="Proteomes" id="UP000000763"/>
    </source>
</evidence>
<dbReference type="Gramene" id="Os10t0520600-01">
    <property type="protein sequence ID" value="Os10t0520600-01"/>
    <property type="gene ID" value="Os10g0520600"/>
</dbReference>
<dbReference type="CDD" id="cd01767">
    <property type="entry name" value="UBX"/>
    <property type="match status" value="1"/>
</dbReference>
<feature type="region of interest" description="Disordered" evidence="2">
    <location>
        <begin position="37"/>
        <end position="98"/>
    </location>
</feature>
<reference evidence="4 5" key="1">
    <citation type="journal article" date="2005" name="Nature">
        <title>The map-based sequence of the rice genome.</title>
        <authorList>
            <consortium name="International rice genome sequencing project (IRGSP)"/>
            <person name="Matsumoto T."/>
            <person name="Wu J."/>
            <person name="Kanamori H."/>
            <person name="Katayose Y."/>
            <person name="Fujisawa M."/>
            <person name="Namiki N."/>
            <person name="Mizuno H."/>
            <person name="Yamamoto K."/>
            <person name="Antonio B.A."/>
            <person name="Baba T."/>
            <person name="Sakata K."/>
            <person name="Nagamura Y."/>
            <person name="Aoki H."/>
            <person name="Arikawa K."/>
            <person name="Arita K."/>
            <person name="Bito T."/>
            <person name="Chiden Y."/>
            <person name="Fujitsuka N."/>
            <person name="Fukunaka R."/>
            <person name="Hamada M."/>
            <person name="Harada C."/>
            <person name="Hayashi A."/>
            <person name="Hijishita S."/>
            <person name="Honda M."/>
            <person name="Hosokawa S."/>
            <person name="Ichikawa Y."/>
            <person name="Idonuma A."/>
            <person name="Iijima M."/>
            <person name="Ikeda M."/>
            <person name="Ikeno M."/>
            <person name="Ito K."/>
            <person name="Ito S."/>
            <person name="Ito T."/>
            <person name="Ito Y."/>
            <person name="Ito Y."/>
            <person name="Iwabuchi A."/>
            <person name="Kamiya K."/>
            <person name="Karasawa W."/>
            <person name="Kurita K."/>
            <person name="Katagiri S."/>
            <person name="Kikuta A."/>
            <person name="Kobayashi H."/>
            <person name="Kobayashi N."/>
            <person name="Machita K."/>
            <person name="Maehara T."/>
            <person name="Masukawa M."/>
            <person name="Mizubayashi T."/>
            <person name="Mukai Y."/>
            <person name="Nagasaki H."/>
            <person name="Nagata Y."/>
            <person name="Naito S."/>
            <person name="Nakashima M."/>
            <person name="Nakama Y."/>
            <person name="Nakamichi Y."/>
            <person name="Nakamura M."/>
            <person name="Meguro A."/>
            <person name="Negishi M."/>
            <person name="Ohta I."/>
            <person name="Ohta T."/>
            <person name="Okamoto M."/>
            <person name="Ono N."/>
            <person name="Saji S."/>
            <person name="Sakaguchi M."/>
            <person name="Sakai K."/>
            <person name="Shibata M."/>
            <person name="Shimokawa T."/>
            <person name="Song J."/>
            <person name="Takazaki Y."/>
            <person name="Terasawa K."/>
            <person name="Tsugane M."/>
            <person name="Tsuji K."/>
            <person name="Ueda S."/>
            <person name="Waki K."/>
            <person name="Yamagata H."/>
            <person name="Yamamoto M."/>
            <person name="Yamamoto S."/>
            <person name="Yamane H."/>
            <person name="Yoshiki S."/>
            <person name="Yoshihara R."/>
            <person name="Yukawa K."/>
            <person name="Zhong H."/>
            <person name="Yano M."/>
            <person name="Yuan Q."/>
            <person name="Ouyang S."/>
            <person name="Liu J."/>
            <person name="Jones K.M."/>
            <person name="Gansberger K."/>
            <person name="Moffat K."/>
            <person name="Hill J."/>
            <person name="Bera J."/>
            <person name="Fadrosh D."/>
            <person name="Jin S."/>
            <person name="Johri S."/>
            <person name="Kim M."/>
            <person name="Overton L."/>
            <person name="Reardon M."/>
            <person name="Tsitrin T."/>
            <person name="Vuong H."/>
            <person name="Weaver B."/>
            <person name="Ciecko A."/>
            <person name="Tallon L."/>
            <person name="Jackson J."/>
            <person name="Pai G."/>
            <person name="Aken S.V."/>
            <person name="Utterback T."/>
            <person name="Reidmuller S."/>
            <person name="Feldblyum T."/>
            <person name="Hsiao J."/>
            <person name="Zismann V."/>
            <person name="Iobst S."/>
            <person name="de Vazeille A.R."/>
            <person name="Buell C.R."/>
            <person name="Ying K."/>
            <person name="Li Y."/>
            <person name="Lu T."/>
            <person name="Huang Y."/>
            <person name="Zhao Q."/>
            <person name="Feng Q."/>
            <person name="Zhang L."/>
            <person name="Zhu J."/>
            <person name="Weng Q."/>
            <person name="Mu J."/>
            <person name="Lu Y."/>
            <person name="Fan D."/>
            <person name="Liu Y."/>
            <person name="Guan J."/>
            <person name="Zhang Y."/>
            <person name="Yu S."/>
            <person name="Liu X."/>
            <person name="Zhang Y."/>
            <person name="Hong G."/>
            <person name="Han B."/>
            <person name="Choisne N."/>
            <person name="Demange N."/>
            <person name="Orjeda G."/>
            <person name="Samain S."/>
            <person name="Cattolico L."/>
            <person name="Pelletier E."/>
            <person name="Couloux A."/>
            <person name="Segurens B."/>
            <person name="Wincker P."/>
            <person name="D'Hont A."/>
            <person name="Scarpelli C."/>
            <person name="Weissenbach J."/>
            <person name="Salanoubat M."/>
            <person name="Quetier F."/>
            <person name="Yu Y."/>
            <person name="Kim H.R."/>
            <person name="Rambo T."/>
            <person name="Currie J."/>
            <person name="Collura K."/>
            <person name="Luo M."/>
            <person name="Yang T."/>
            <person name="Ammiraju J.S.S."/>
            <person name="Engler F."/>
            <person name="Soderlund C."/>
            <person name="Wing R.A."/>
            <person name="Palmer L.E."/>
            <person name="de la Bastide M."/>
            <person name="Spiegel L."/>
            <person name="Nascimento L."/>
            <person name="Zutavern T."/>
            <person name="O'Shaughnessy A."/>
            <person name="Dike S."/>
            <person name="Dedhia N."/>
            <person name="Preston R."/>
            <person name="Balija V."/>
            <person name="McCombie W.R."/>
            <person name="Chow T."/>
            <person name="Chen H."/>
            <person name="Chung M."/>
            <person name="Chen C."/>
            <person name="Shaw J."/>
            <person name="Wu H."/>
            <person name="Hsiao K."/>
            <person name="Chao Y."/>
            <person name="Chu M."/>
            <person name="Cheng C."/>
            <person name="Hour A."/>
            <person name="Lee P."/>
            <person name="Lin S."/>
            <person name="Lin Y."/>
            <person name="Liou J."/>
            <person name="Liu S."/>
            <person name="Hsing Y."/>
            <person name="Raghuvanshi S."/>
            <person name="Mohanty A."/>
            <person name="Bharti A.K."/>
            <person name="Gaur A."/>
            <person name="Gupta V."/>
            <person name="Kumar D."/>
            <person name="Ravi V."/>
            <person name="Vij S."/>
            <person name="Kapur A."/>
            <person name="Khurana P."/>
            <person name="Khurana P."/>
            <person name="Khurana J.P."/>
            <person name="Tyagi A.K."/>
            <person name="Gaikwad K."/>
            <person name="Singh A."/>
            <person name="Dalal V."/>
            <person name="Srivastava S."/>
            <person name="Dixit A."/>
            <person name="Pal A.K."/>
            <person name="Ghazi I.A."/>
            <person name="Yadav M."/>
            <person name="Pandit A."/>
            <person name="Bhargava A."/>
            <person name="Sureshbabu K."/>
            <person name="Batra K."/>
            <person name="Sharma T.R."/>
            <person name="Mohapatra T."/>
            <person name="Singh N.K."/>
            <person name="Messing J."/>
            <person name="Nelson A.B."/>
            <person name="Fuks G."/>
            <person name="Kavchok S."/>
            <person name="Keizer G."/>
            <person name="Linton E."/>
            <person name="Llaca V."/>
            <person name="Song R."/>
            <person name="Tanyolac B."/>
            <person name="Young S."/>
            <person name="Ho-Il K."/>
            <person name="Hahn J.H."/>
            <person name="Sangsakoo G."/>
            <person name="Vanavichit A."/>
            <person name="de Mattos Luiz.A.T."/>
            <person name="Zimmer P.D."/>
            <person name="Malone G."/>
            <person name="Dellagostin O."/>
            <person name="de Oliveira A.C."/>
            <person name="Bevan M."/>
            <person name="Bancroft I."/>
            <person name="Minx P."/>
            <person name="Cordum H."/>
            <person name="Wilson R."/>
            <person name="Cheng Z."/>
            <person name="Jin W."/>
            <person name="Jiang J."/>
            <person name="Leong S.A."/>
            <person name="Iwama H."/>
            <person name="Gojobori T."/>
            <person name="Itoh T."/>
            <person name="Niimura Y."/>
            <person name="Fujii Y."/>
            <person name="Habara T."/>
            <person name="Sakai H."/>
            <person name="Sato Y."/>
            <person name="Wilson G."/>
            <person name="Kumar K."/>
            <person name="McCouch S."/>
            <person name="Juretic N."/>
            <person name="Hoen D."/>
            <person name="Wright S."/>
            <person name="Bruskiewich R."/>
            <person name="Bureau T."/>
            <person name="Miyao A."/>
            <person name="Hirochika H."/>
            <person name="Nishikawa T."/>
            <person name="Kadowaki K."/>
            <person name="Sugiura M."/>
            <person name="Burr B."/>
            <person name="Sasaki T."/>
        </authorList>
    </citation>
    <scope>NUCLEOTIDE SEQUENCE [LARGE SCALE GENOMIC DNA]</scope>
    <source>
        <strain evidence="5">cv. Nipponbare</strain>
    </source>
</reference>
<dbReference type="AlphaFoldDB" id="A0A0P0XWS1"/>
<evidence type="ECO:0000256" key="2">
    <source>
        <dbReference type="SAM" id="MobiDB-lite"/>
    </source>
</evidence>
<dbReference type="InterPro" id="IPR050730">
    <property type="entry name" value="UBX_domain-protein"/>
</dbReference>
<feature type="non-terminal residue" evidence="4">
    <location>
        <position position="1"/>
    </location>
</feature>